<organism evidence="2 3">
    <name type="scientific">Haloflavibacter putidus</name>
    <dbReference type="NCBI Taxonomy" id="2576776"/>
    <lineage>
        <taxon>Bacteria</taxon>
        <taxon>Pseudomonadati</taxon>
        <taxon>Bacteroidota</taxon>
        <taxon>Flavobacteriia</taxon>
        <taxon>Flavobacteriales</taxon>
        <taxon>Flavobacteriaceae</taxon>
        <taxon>Haloflavibacter</taxon>
    </lineage>
</organism>
<reference evidence="2 3" key="1">
    <citation type="submission" date="2019-06" db="EMBL/GenBank/DDBJ databases">
        <title>Flavibacter putida gen. nov., sp. nov., a novel marine bacterium of the family Flavobacteriaceae isolated from coastal seawater.</title>
        <authorList>
            <person name="Feng X."/>
        </authorList>
    </citation>
    <scope>NUCLEOTIDE SEQUENCE [LARGE SCALE GENOMIC DNA]</scope>
    <source>
        <strain evidence="2 3">PLHSN227</strain>
    </source>
</reference>
<keyword evidence="1" id="KW-0472">Membrane</keyword>
<dbReference type="AlphaFoldDB" id="A0A507ZR34"/>
<accession>A0A507ZR34</accession>
<sequence>MKTHKTNKKSQKSISEKTRSGSLLTGSIIAFLIAITPYIFYSYKSFPETKTWETFLFTYESNFYYSVLASVWTIMGKFIPLYLLTIWFLTCKHWWYHVILIPIGMFLFQLISALNDDLSYFDVVEIWYLIPIMAIIVPLVYLIRAKLSTSLSGNDLKEFEKELGEKKGFFQQVKDLFN</sequence>
<evidence type="ECO:0000256" key="1">
    <source>
        <dbReference type="SAM" id="Phobius"/>
    </source>
</evidence>
<evidence type="ECO:0000313" key="3">
    <source>
        <dbReference type="Proteomes" id="UP000317169"/>
    </source>
</evidence>
<comment type="caution">
    <text evidence="2">The sequence shown here is derived from an EMBL/GenBank/DDBJ whole genome shotgun (WGS) entry which is preliminary data.</text>
</comment>
<feature type="transmembrane region" description="Helical" evidence="1">
    <location>
        <begin position="63"/>
        <end position="87"/>
    </location>
</feature>
<feature type="transmembrane region" description="Helical" evidence="1">
    <location>
        <begin position="94"/>
        <end position="114"/>
    </location>
</feature>
<dbReference type="OrthoDB" id="1446731at2"/>
<dbReference type="Proteomes" id="UP000317169">
    <property type="component" value="Unassembled WGS sequence"/>
</dbReference>
<protein>
    <submittedName>
        <fullName evidence="2">Uncharacterized protein</fullName>
    </submittedName>
</protein>
<keyword evidence="1" id="KW-0812">Transmembrane</keyword>
<feature type="transmembrane region" description="Helical" evidence="1">
    <location>
        <begin position="126"/>
        <end position="143"/>
    </location>
</feature>
<evidence type="ECO:0000313" key="2">
    <source>
        <dbReference type="EMBL" id="TQD39071.1"/>
    </source>
</evidence>
<feature type="transmembrane region" description="Helical" evidence="1">
    <location>
        <begin position="21"/>
        <end position="43"/>
    </location>
</feature>
<keyword evidence="1" id="KW-1133">Transmembrane helix</keyword>
<dbReference type="EMBL" id="VIAR01000005">
    <property type="protein sequence ID" value="TQD39071.1"/>
    <property type="molecule type" value="Genomic_DNA"/>
</dbReference>
<keyword evidence="3" id="KW-1185">Reference proteome</keyword>
<name>A0A507ZR34_9FLAO</name>
<proteinExistence type="predicted"/>
<gene>
    <name evidence="2" type="ORF">FKR84_06655</name>
</gene>